<keyword evidence="1" id="KW-1133">Transmembrane helix</keyword>
<reference evidence="4" key="1">
    <citation type="submission" date="2016-10" db="EMBL/GenBank/DDBJ databases">
        <authorList>
            <person name="Varghese N."/>
            <person name="Submissions S."/>
        </authorList>
    </citation>
    <scope>NUCLEOTIDE SEQUENCE [LARGE SCALE GENOMIC DNA]</scope>
    <source>
        <strain evidence="4">DSM 19110</strain>
    </source>
</reference>
<accession>A0A1G9K6N8</accession>
<sequence length="360" mass="38317">MKTKQKINQRKVMMIAPVFLLLIFAGMFYALGGGSGGRANELNVSGINQTLPDAAFKKAQPGDKLGIYEMTARDSAKVKSFGLSGGGLATVSGPGIHKENAVDPTTELTAKLEALNTELSKPSPPVAAAVRNVSGSVHGQPASIKSDVDRLEFLMRSMQDKREEDPEVTQLNGMLDKIISIQNPELVTQKLRAQVAAQPLLPDSQFRAIPAIIVDKQKVGQGASVKLQLLDTLRIGSMLIPKGHEIFALSQLSNHRLLLNIKNIRLGTSIIPVNLSVYSLDGMAGLDAPAAELGIAAGAGFNDAVQGMEFLSMDQSIGVQAAGAGIDAAKSLLTKKVRKIRVPLKAGFKVLLRNNQAGRR</sequence>
<dbReference type="AlphaFoldDB" id="A0A1G9K6N8"/>
<dbReference type="RefSeq" id="WP_074604506.1">
    <property type="nucleotide sequence ID" value="NZ_FNGY01000001.1"/>
</dbReference>
<dbReference type="OrthoDB" id="1453786at2"/>
<evidence type="ECO:0000313" key="3">
    <source>
        <dbReference type="EMBL" id="SDL45025.1"/>
    </source>
</evidence>
<evidence type="ECO:0000313" key="4">
    <source>
        <dbReference type="Proteomes" id="UP000183200"/>
    </source>
</evidence>
<keyword evidence="4" id="KW-1185">Reference proteome</keyword>
<evidence type="ECO:0000256" key="1">
    <source>
        <dbReference type="SAM" id="Phobius"/>
    </source>
</evidence>
<dbReference type="InterPro" id="IPR055407">
    <property type="entry name" value="TraM_C"/>
</dbReference>
<dbReference type="Pfam" id="PF12508">
    <property type="entry name" value="Transposon_TraM"/>
    <property type="match status" value="1"/>
</dbReference>
<feature type="transmembrane region" description="Helical" evidence="1">
    <location>
        <begin position="12"/>
        <end position="31"/>
    </location>
</feature>
<keyword evidence="1" id="KW-0812">Transmembrane</keyword>
<keyword evidence="1" id="KW-0472">Membrane</keyword>
<feature type="domain" description="Conjugative transposon TraM C-terminal" evidence="2">
    <location>
        <begin position="209"/>
        <end position="353"/>
    </location>
</feature>
<organism evidence="3 4">
    <name type="scientific">Pedobacter steynii</name>
    <dbReference type="NCBI Taxonomy" id="430522"/>
    <lineage>
        <taxon>Bacteria</taxon>
        <taxon>Pseudomonadati</taxon>
        <taxon>Bacteroidota</taxon>
        <taxon>Sphingobacteriia</taxon>
        <taxon>Sphingobacteriales</taxon>
        <taxon>Sphingobacteriaceae</taxon>
        <taxon>Pedobacter</taxon>
    </lineage>
</organism>
<protein>
    <submittedName>
        <fullName evidence="3">Bacteroides conjugative transposon TraM protein</fullName>
    </submittedName>
</protein>
<gene>
    <name evidence="3" type="ORF">SAMN05421820_101476</name>
</gene>
<dbReference type="EMBL" id="FNGY01000001">
    <property type="protein sequence ID" value="SDL45025.1"/>
    <property type="molecule type" value="Genomic_DNA"/>
</dbReference>
<name>A0A1G9K6N8_9SPHI</name>
<proteinExistence type="predicted"/>
<evidence type="ECO:0000259" key="2">
    <source>
        <dbReference type="Pfam" id="PF12508"/>
    </source>
</evidence>
<dbReference type="Proteomes" id="UP000183200">
    <property type="component" value="Unassembled WGS sequence"/>
</dbReference>